<dbReference type="EMBL" id="JAWONS010000012">
    <property type="protein sequence ID" value="MDW2796140.1"/>
    <property type="molecule type" value="Genomic_DNA"/>
</dbReference>
<protein>
    <submittedName>
        <fullName evidence="1">Uncharacterized protein</fullName>
    </submittedName>
</protein>
<evidence type="ECO:0000313" key="1">
    <source>
        <dbReference type="EMBL" id="MDW2796140.1"/>
    </source>
</evidence>
<gene>
    <name evidence="1" type="ORF">RZO55_00875</name>
</gene>
<dbReference type="RefSeq" id="WP_318062417.1">
    <property type="nucleotide sequence ID" value="NZ_JAWONS010000012.1"/>
</dbReference>
<sequence length="102" mass="11912">MGSFGIGTNTNKIDSGYIREDTYPVACMAWYAPGYPPRPLLAKFKDHEGIIQTINLNIETTDIKYYNSFPVYEYRCMSIINKTQYGFKLLFYILECKWVMII</sequence>
<accession>A0ABU4GGQ9</accession>
<organism evidence="1 2">
    <name type="scientific">Clostridium boliviensis</name>
    <dbReference type="NCBI Taxonomy" id="318465"/>
    <lineage>
        <taxon>Bacteria</taxon>
        <taxon>Bacillati</taxon>
        <taxon>Bacillota</taxon>
        <taxon>Clostridia</taxon>
        <taxon>Eubacteriales</taxon>
        <taxon>Clostridiaceae</taxon>
        <taxon>Clostridium</taxon>
    </lineage>
</organism>
<reference evidence="1 2" key="1">
    <citation type="submission" date="2023-10" db="EMBL/GenBank/DDBJ databases">
        <title>A novel Glycoside Hydrolase 43-Like Enzyme from Clostrdium boliviensis is an Endo-xylanase, and a Candidate for Xylooligosaccharides Production from Different Xylan Substrates.</title>
        <authorList>
            <person name="Alvarez M.T."/>
            <person name="Rocabado-Villegas L.R."/>
            <person name="Salas-Veizaga D.M."/>
            <person name="Linares-Pasten J.A."/>
            <person name="Gudmundsdottir E.E."/>
            <person name="Hreggvidsson G.O."/>
            <person name="Adlercreutz P."/>
            <person name="Nordberg Karlsson E."/>
        </authorList>
    </citation>
    <scope>NUCLEOTIDE SEQUENCE [LARGE SCALE GENOMIC DNA]</scope>
    <source>
        <strain evidence="1 2">E-1</strain>
    </source>
</reference>
<proteinExistence type="predicted"/>
<evidence type="ECO:0000313" key="2">
    <source>
        <dbReference type="Proteomes" id="UP001276854"/>
    </source>
</evidence>
<keyword evidence="2" id="KW-1185">Reference proteome</keyword>
<name>A0ABU4GGQ9_9CLOT</name>
<comment type="caution">
    <text evidence="1">The sequence shown here is derived from an EMBL/GenBank/DDBJ whole genome shotgun (WGS) entry which is preliminary data.</text>
</comment>
<dbReference type="Proteomes" id="UP001276854">
    <property type="component" value="Unassembled WGS sequence"/>
</dbReference>